<keyword evidence="1" id="KW-0175">Coiled coil</keyword>
<protein>
    <submittedName>
        <fullName evidence="2">Dot/Icm T4SS effector</fullName>
    </submittedName>
</protein>
<reference evidence="2 3" key="1">
    <citation type="submission" date="2015-11" db="EMBL/GenBank/DDBJ databases">
        <title>Genomic analysis of 38 Legionella species identifies large and diverse effector repertoires.</title>
        <authorList>
            <person name="Burstein D."/>
            <person name="Amaro F."/>
            <person name="Zusman T."/>
            <person name="Lifshitz Z."/>
            <person name="Cohen O."/>
            <person name="Gilbert J.A."/>
            <person name="Pupko T."/>
            <person name="Shuman H.A."/>
            <person name="Segal G."/>
        </authorList>
    </citation>
    <scope>NUCLEOTIDE SEQUENCE [LARGE SCALE GENOMIC DNA]</scope>
    <source>
        <strain evidence="2 3">Oak Ridge-10</strain>
    </source>
</reference>
<feature type="coiled-coil region" evidence="1">
    <location>
        <begin position="268"/>
        <end position="295"/>
    </location>
</feature>
<organism evidence="2 3">
    <name type="scientific">Legionella oakridgensis</name>
    <dbReference type="NCBI Taxonomy" id="29423"/>
    <lineage>
        <taxon>Bacteria</taxon>
        <taxon>Pseudomonadati</taxon>
        <taxon>Pseudomonadota</taxon>
        <taxon>Gammaproteobacteria</taxon>
        <taxon>Legionellales</taxon>
        <taxon>Legionellaceae</taxon>
        <taxon>Legionella</taxon>
    </lineage>
</organism>
<dbReference type="Proteomes" id="UP000054858">
    <property type="component" value="Unassembled WGS sequence"/>
</dbReference>
<proteinExistence type="predicted"/>
<dbReference type="EMBL" id="LNYP01000028">
    <property type="protein sequence ID" value="KTD38361.1"/>
    <property type="molecule type" value="Genomic_DNA"/>
</dbReference>
<dbReference type="RefSeq" id="WP_025385617.1">
    <property type="nucleotide sequence ID" value="NZ_LCUA01000034.1"/>
</dbReference>
<dbReference type="PATRIC" id="fig|29423.5.peg.1367"/>
<comment type="caution">
    <text evidence="2">The sequence shown here is derived from an EMBL/GenBank/DDBJ whole genome shotgun (WGS) entry which is preliminary data.</text>
</comment>
<evidence type="ECO:0000313" key="3">
    <source>
        <dbReference type="Proteomes" id="UP000054858"/>
    </source>
</evidence>
<accession>A0A0W0X1E3</accession>
<dbReference type="AlphaFoldDB" id="A0A0W0X1E3"/>
<sequence>MAVRVLSFDFDGCLFNEAYCEAASDDKNIIAHNRAFLEKIKAENQLFSHVTAFIGSNRQSLEIDEFCTTDFKGSCFPEIKHICDYLGVDFDPLLLADICGKLPDGMSYARAIDKDYTGEHSAWVFDASKLIILYAQIHKMANQYSDESIVFDFYDDKGKGCRAEGDDLLEYLQQFFNTYPELLPANVTLRLNHYAGSDVSPYTPIQGTGRIDPAYRQTILDMIQISEEEAFRKYPDIDMEDKISATDFVTPELLRLKAQQRALIARPLELIEERIERLRRQLEIAQKLHEELSASSAGYYPTVGELRMQLVPNILAARDQLSTNDSLWTEKMSEHARHVLEFAHSETMPSIRSAAASGLLVFASPVKTAGAPDQPSEKIMAAGAAFVPQ</sequence>
<gene>
    <name evidence="2" type="ORF">Loak_1306</name>
</gene>
<evidence type="ECO:0000313" key="2">
    <source>
        <dbReference type="EMBL" id="KTD38361.1"/>
    </source>
</evidence>
<evidence type="ECO:0000256" key="1">
    <source>
        <dbReference type="SAM" id="Coils"/>
    </source>
</evidence>
<name>A0A0W0X1E3_9GAMM</name>